<name>A0A835CQH0_APHGI</name>
<organism evidence="14 15">
    <name type="scientific">Aphidius gifuensis</name>
    <name type="common">Parasitoid wasp</name>
    <dbReference type="NCBI Taxonomy" id="684658"/>
    <lineage>
        <taxon>Eukaryota</taxon>
        <taxon>Metazoa</taxon>
        <taxon>Ecdysozoa</taxon>
        <taxon>Arthropoda</taxon>
        <taxon>Hexapoda</taxon>
        <taxon>Insecta</taxon>
        <taxon>Pterygota</taxon>
        <taxon>Neoptera</taxon>
        <taxon>Endopterygota</taxon>
        <taxon>Hymenoptera</taxon>
        <taxon>Apocrita</taxon>
        <taxon>Ichneumonoidea</taxon>
        <taxon>Braconidae</taxon>
        <taxon>Aphidiinae</taxon>
        <taxon>Aphidius</taxon>
    </lineage>
</organism>
<comment type="caution">
    <text evidence="14">The sequence shown here is derived from an EMBL/GenBank/DDBJ whole genome shotgun (WGS) entry which is preliminary data.</text>
</comment>
<evidence type="ECO:0000256" key="2">
    <source>
        <dbReference type="ARBA" id="ARBA00004220"/>
    </source>
</evidence>
<evidence type="ECO:0000256" key="3">
    <source>
        <dbReference type="ARBA" id="ARBA00008099"/>
    </source>
</evidence>
<dbReference type="InterPro" id="IPR041198">
    <property type="entry name" value="GGA_N-GAT"/>
</dbReference>
<dbReference type="GO" id="GO:0043130">
    <property type="term" value="F:ubiquitin binding"/>
    <property type="evidence" value="ECO:0007669"/>
    <property type="project" value="InterPro"/>
</dbReference>
<proteinExistence type="inferred from homology"/>
<dbReference type="InterPro" id="IPR004152">
    <property type="entry name" value="GAT_dom"/>
</dbReference>
<dbReference type="SMART" id="SM00288">
    <property type="entry name" value="VHS"/>
    <property type="match status" value="1"/>
</dbReference>
<dbReference type="PROSITE" id="PS50180">
    <property type="entry name" value="GAE"/>
    <property type="match status" value="1"/>
</dbReference>
<evidence type="ECO:0000256" key="8">
    <source>
        <dbReference type="ARBA" id="ARBA00023034"/>
    </source>
</evidence>
<dbReference type="InterPro" id="IPR008153">
    <property type="entry name" value="GAE_dom"/>
</dbReference>
<feature type="compositionally biased region" description="Polar residues" evidence="10">
    <location>
        <begin position="305"/>
        <end position="314"/>
    </location>
</feature>
<dbReference type="GO" id="GO:0035091">
    <property type="term" value="F:phosphatidylinositol binding"/>
    <property type="evidence" value="ECO:0007669"/>
    <property type="project" value="InterPro"/>
</dbReference>
<dbReference type="GO" id="GO:0034394">
    <property type="term" value="P:protein localization to cell surface"/>
    <property type="evidence" value="ECO:0007669"/>
    <property type="project" value="TreeGrafter"/>
</dbReference>
<dbReference type="SUPFAM" id="SSF48464">
    <property type="entry name" value="ENTH/VHS domain"/>
    <property type="match status" value="1"/>
</dbReference>
<feature type="domain" description="GAT" evidence="13">
    <location>
        <begin position="170"/>
        <end position="297"/>
    </location>
</feature>
<dbReference type="GO" id="GO:0031901">
    <property type="term" value="C:early endosome membrane"/>
    <property type="evidence" value="ECO:0007669"/>
    <property type="project" value="UniProtKB-SubCell"/>
</dbReference>
<dbReference type="SMART" id="SM00809">
    <property type="entry name" value="Alpha_adaptinC2"/>
    <property type="match status" value="1"/>
</dbReference>
<keyword evidence="5" id="KW-0967">Endosome</keyword>
<keyword evidence="15" id="KW-1185">Reference proteome</keyword>
<dbReference type="GO" id="GO:0005802">
    <property type="term" value="C:trans-Golgi network"/>
    <property type="evidence" value="ECO:0007669"/>
    <property type="project" value="InterPro"/>
</dbReference>
<reference evidence="14 15" key="1">
    <citation type="submission" date="2020-08" db="EMBL/GenBank/DDBJ databases">
        <title>Aphidius gifuensis genome sequencing and assembly.</title>
        <authorList>
            <person name="Du Z."/>
        </authorList>
    </citation>
    <scope>NUCLEOTIDE SEQUENCE [LARGE SCALE GENOMIC DNA]</scope>
    <source>
        <strain evidence="14">YNYX2018</strain>
        <tissue evidence="14">Adults</tissue>
    </source>
</reference>
<feature type="region of interest" description="Disordered" evidence="10">
    <location>
        <begin position="305"/>
        <end position="340"/>
    </location>
</feature>
<evidence type="ECO:0000313" key="15">
    <source>
        <dbReference type="Proteomes" id="UP000639338"/>
    </source>
</evidence>
<dbReference type="SUPFAM" id="SSF89009">
    <property type="entry name" value="GAT-like domain"/>
    <property type="match status" value="1"/>
</dbReference>
<evidence type="ECO:0000256" key="4">
    <source>
        <dbReference type="ARBA" id="ARBA00022448"/>
    </source>
</evidence>
<evidence type="ECO:0000256" key="7">
    <source>
        <dbReference type="ARBA" id="ARBA00022927"/>
    </source>
</evidence>
<evidence type="ECO:0000313" key="14">
    <source>
        <dbReference type="EMBL" id="KAF7989165.1"/>
    </source>
</evidence>
<feature type="compositionally biased region" description="Low complexity" evidence="10">
    <location>
        <begin position="325"/>
        <end position="335"/>
    </location>
</feature>
<evidence type="ECO:0000256" key="9">
    <source>
        <dbReference type="ARBA" id="ARBA00023136"/>
    </source>
</evidence>
<dbReference type="GO" id="GO:0006893">
    <property type="term" value="P:Golgi to plasma membrane transport"/>
    <property type="evidence" value="ECO:0007669"/>
    <property type="project" value="TreeGrafter"/>
</dbReference>
<dbReference type="InterPro" id="IPR002014">
    <property type="entry name" value="VHS_dom"/>
</dbReference>
<dbReference type="Pfam" id="PF00790">
    <property type="entry name" value="VHS"/>
    <property type="match status" value="1"/>
</dbReference>
<evidence type="ECO:0000256" key="5">
    <source>
        <dbReference type="ARBA" id="ARBA00022753"/>
    </source>
</evidence>
<keyword evidence="8" id="KW-0333">Golgi apparatus</keyword>
<keyword evidence="6" id="KW-0832">Ubl conjugation</keyword>
<gene>
    <name evidence="14" type="ORF">HCN44_007475</name>
</gene>
<evidence type="ECO:0000256" key="6">
    <source>
        <dbReference type="ARBA" id="ARBA00022843"/>
    </source>
</evidence>
<dbReference type="GO" id="GO:0031267">
    <property type="term" value="F:small GTPase binding"/>
    <property type="evidence" value="ECO:0007669"/>
    <property type="project" value="InterPro"/>
</dbReference>
<evidence type="ECO:0000259" key="12">
    <source>
        <dbReference type="PROSITE" id="PS50180"/>
    </source>
</evidence>
<dbReference type="PROSITE" id="PS50909">
    <property type="entry name" value="GAT"/>
    <property type="match status" value="1"/>
</dbReference>
<evidence type="ECO:0000259" key="13">
    <source>
        <dbReference type="PROSITE" id="PS50909"/>
    </source>
</evidence>
<dbReference type="EMBL" id="JACMRX010000005">
    <property type="protein sequence ID" value="KAF7989165.1"/>
    <property type="molecule type" value="Genomic_DNA"/>
</dbReference>
<comment type="subcellular location">
    <subcellularLocation>
        <location evidence="2">Early endosome membrane</location>
        <topology evidence="2">Peripheral membrane protein</topology>
    </subcellularLocation>
    <subcellularLocation>
        <location evidence="1">Golgi apparatus</location>
        <location evidence="1">trans-Golgi network membrane</location>
        <topology evidence="1">Peripheral membrane protein</topology>
    </subcellularLocation>
</comment>
<dbReference type="InterPro" id="IPR008942">
    <property type="entry name" value="ENTH_VHS"/>
</dbReference>
<dbReference type="PANTHER" id="PTHR45905">
    <property type="entry name" value="GOLGI-LOCALIZED, GAMMA-ADAPTIN EAR CONTAINING, ARF BINDING PROTEIN"/>
    <property type="match status" value="1"/>
</dbReference>
<dbReference type="GO" id="GO:0006886">
    <property type="term" value="P:intracellular protein transport"/>
    <property type="evidence" value="ECO:0007669"/>
    <property type="project" value="InterPro"/>
</dbReference>
<evidence type="ECO:0000256" key="1">
    <source>
        <dbReference type="ARBA" id="ARBA00004150"/>
    </source>
</evidence>
<evidence type="ECO:0000256" key="10">
    <source>
        <dbReference type="SAM" id="MobiDB-lite"/>
    </source>
</evidence>
<dbReference type="Gene3D" id="2.60.40.1230">
    <property type="match status" value="1"/>
</dbReference>
<evidence type="ECO:0008006" key="16">
    <source>
        <dbReference type="Google" id="ProtNLM"/>
    </source>
</evidence>
<accession>A0A835CQH0</accession>
<dbReference type="Gene3D" id="1.25.40.90">
    <property type="match status" value="1"/>
</dbReference>
<feature type="domain" description="GAE" evidence="12">
    <location>
        <begin position="524"/>
        <end position="642"/>
    </location>
</feature>
<sequence>MDVLTTSLEALIQRATNPQNVKTDTAAIVAFCVMLEKENDGVQIACKLLATYIQSTIEKQAFQSLVLLDTCMKKCGKQFHSEIGKFRFLNEMIKLVSPKYLGDKTPASVRDKVIEILYTWTRDYPTEVKIKEAYEMLIKQGVVKRDNPPIIEEKIQISKAQKAKNALFEDEETAKLLQELLQSKDPFELQLANRLIKSMVKDDERRIQQNSERNLELETVNNNVKVLTEILDSYNPEQSNTEDIELIKELYQSCERFKPIILKLADETQENDDTLGQILTVNDELEQVFIKYKNIFPTEKSLNTNKIKKNNQPSLLDLSSPFDISTTSTSSNNNNDNKKTDMEMLDDIFNSIDKTTTSEQQKIINNKDTNLLLNNINIMEPIKLNNSNKNNTNNDEKTNIEINKIDTKTKALDDLNEMGQSLLKKNLTCTVNNKNKNLIINNDDNNDCLKLNNDNNDVDILIGIDNIDNSNEDDLLIDAIDNVDVVLPICNDNIVDNNHDKLLNDVEIKPLTDINITIDDIKPSKIPPMTVIDNNGITVILHFTESLPRPDVTVIVITTMSKNSESLSNYLFQAVVTKKCKCRLQKPSGNELPAHNPFLPPSAITQIMLIANPLKVDVSLKFMLSYTMNDETYTEMGEVDKL</sequence>
<keyword evidence="9" id="KW-0472">Membrane</keyword>
<feature type="domain" description="VHS" evidence="11">
    <location>
        <begin position="15"/>
        <end position="145"/>
    </location>
</feature>
<comment type="similarity">
    <text evidence="3">Belongs to the GGA protein family.</text>
</comment>
<dbReference type="CDD" id="cd14234">
    <property type="entry name" value="GAT_GGA_meta"/>
    <property type="match status" value="1"/>
</dbReference>
<dbReference type="InterPro" id="IPR027422">
    <property type="entry name" value="GGA1-3"/>
</dbReference>
<dbReference type="OrthoDB" id="447025at2759"/>
<dbReference type="InterPro" id="IPR038425">
    <property type="entry name" value="GAT_sf"/>
</dbReference>
<keyword evidence="7" id="KW-0653">Protein transport</keyword>
<dbReference type="Pfam" id="PF18308">
    <property type="entry name" value="GGA_N-GAT"/>
    <property type="match status" value="1"/>
</dbReference>
<dbReference type="Pfam" id="PF02883">
    <property type="entry name" value="Alpha_adaptinC2"/>
    <property type="match status" value="1"/>
</dbReference>
<dbReference type="Gene3D" id="1.20.5.170">
    <property type="match status" value="1"/>
</dbReference>
<dbReference type="PROSITE" id="PS50179">
    <property type="entry name" value="VHS"/>
    <property type="match status" value="1"/>
</dbReference>
<protein>
    <recommendedName>
        <fullName evidence="16">ADP-ribosylation factor-binding protein GGA1</fullName>
    </recommendedName>
</protein>
<dbReference type="PANTHER" id="PTHR45905:SF1">
    <property type="entry name" value="GOLGI-LOCALIZED, GAMMA-ADAPTIN EAR CONTAINING, ARF BINDING PROTEIN"/>
    <property type="match status" value="1"/>
</dbReference>
<dbReference type="Proteomes" id="UP000639338">
    <property type="component" value="Unassembled WGS sequence"/>
</dbReference>
<dbReference type="Pfam" id="PF03127">
    <property type="entry name" value="GAT"/>
    <property type="match status" value="1"/>
</dbReference>
<dbReference type="InterPro" id="IPR013041">
    <property type="entry name" value="Clathrin_app_Ig-like_sf"/>
</dbReference>
<keyword evidence="4" id="KW-0813">Transport</keyword>
<dbReference type="SUPFAM" id="SSF49348">
    <property type="entry name" value="Clathrin adaptor appendage domain"/>
    <property type="match status" value="1"/>
</dbReference>
<dbReference type="Gene3D" id="1.20.58.160">
    <property type="match status" value="1"/>
</dbReference>
<dbReference type="CDD" id="cd03567">
    <property type="entry name" value="VHS_GGA_metazoan"/>
    <property type="match status" value="1"/>
</dbReference>
<evidence type="ECO:0000259" key="11">
    <source>
        <dbReference type="PROSITE" id="PS50179"/>
    </source>
</evidence>
<dbReference type="InterPro" id="IPR008152">
    <property type="entry name" value="Clathrin_a/b/g-adaptin_app_Ig"/>
</dbReference>
<dbReference type="AlphaFoldDB" id="A0A835CQH0"/>